<name>A0AAU7PF92_9VIRU</name>
<evidence type="ECO:0000313" key="1">
    <source>
        <dbReference type="EMBL" id="XBS47691.1"/>
    </source>
</evidence>
<gene>
    <name evidence="1" type="ORF">SURPRISE13_177</name>
</gene>
<reference evidence="1" key="1">
    <citation type="submission" date="2024-05" db="EMBL/GenBank/DDBJ databases">
        <title>Isolation and characterization of the novel Burkholderia jumbo bacteriophage Surprise13.</title>
        <authorList>
            <person name="Supina B.S.I."/>
            <person name="Dennis J."/>
        </authorList>
    </citation>
    <scope>NUCLEOTIDE SEQUENCE</scope>
</reference>
<dbReference type="EMBL" id="PP856017">
    <property type="protein sequence ID" value="XBS47691.1"/>
    <property type="molecule type" value="Genomic_DNA"/>
</dbReference>
<protein>
    <submittedName>
        <fullName evidence="1">Uncharacterized protein</fullName>
    </submittedName>
</protein>
<proteinExistence type="predicted"/>
<organism evidence="1">
    <name type="scientific">Burkholderia phage vB_BgluM-SURPRISE13</name>
    <dbReference type="NCBI Taxonomy" id="3159457"/>
    <lineage>
        <taxon>Viruses</taxon>
    </lineage>
</organism>
<accession>A0AAU7PF92</accession>
<sequence>MSKKPIVVVEYGGEVLKSMSFFTGAENGVVDLRWNPFIIMNDERLGAPKVIVKVNNWVMSHRFRSQCHEERFHLGRFDSAEDVNTYLTILNHFGFEADYNRNFVQRIEPMIAEVMLQAFKVDVDARISPRAFHGEIMERSTFYSKFDDFLVKYGM</sequence>